<accession>A0A831RVE7</accession>
<feature type="non-terminal residue" evidence="2">
    <location>
        <position position="1"/>
    </location>
</feature>
<evidence type="ECO:0000259" key="1">
    <source>
        <dbReference type="Pfam" id="PF14467"/>
    </source>
</evidence>
<organism evidence="2">
    <name type="scientific">Thiolapillus brandeum</name>
    <dbReference type="NCBI Taxonomy" id="1076588"/>
    <lineage>
        <taxon>Bacteria</taxon>
        <taxon>Pseudomonadati</taxon>
        <taxon>Pseudomonadota</taxon>
        <taxon>Gammaproteobacteria</taxon>
        <taxon>Chromatiales</taxon>
        <taxon>Sedimenticolaceae</taxon>
        <taxon>Thiolapillus</taxon>
    </lineage>
</organism>
<proteinExistence type="predicted"/>
<gene>
    <name evidence="2" type="ORF">ENJ12_13000</name>
</gene>
<dbReference type="Proteomes" id="UP000886339">
    <property type="component" value="Unassembled WGS sequence"/>
</dbReference>
<evidence type="ECO:0000313" key="2">
    <source>
        <dbReference type="EMBL" id="HEC07766.1"/>
    </source>
</evidence>
<dbReference type="Pfam" id="PF14467">
    <property type="entry name" value="DUF4426"/>
    <property type="match status" value="1"/>
</dbReference>
<reference evidence="2" key="1">
    <citation type="journal article" date="2020" name="mSystems">
        <title>Genome- and Community-Level Interaction Insights into Carbon Utilization and Element Cycling Functions of Hydrothermarchaeota in Hydrothermal Sediment.</title>
        <authorList>
            <person name="Zhou Z."/>
            <person name="Liu Y."/>
            <person name="Xu W."/>
            <person name="Pan J."/>
            <person name="Luo Z.H."/>
            <person name="Li M."/>
        </authorList>
    </citation>
    <scope>NUCLEOTIDE SEQUENCE [LARGE SCALE GENOMIC DNA]</scope>
    <source>
        <strain evidence="2">HyVt-458</strain>
    </source>
</reference>
<comment type="caution">
    <text evidence="2">The sequence shown here is derived from an EMBL/GenBank/DDBJ whole genome shotgun (WGS) entry which is preliminary data.</text>
</comment>
<sequence length="93" mass="10520">RSPNRAMINISIIKDVPNTTGTPVEARVSVTAHNLRGQIRRIPLREIKEENAVYYIGVFLVENQESIDFTIEAQPAGDSKILHASLKQQFFTR</sequence>
<name>A0A831RVE7_9GAMM</name>
<dbReference type="AlphaFoldDB" id="A0A831RVE7"/>
<feature type="domain" description="DUF4426" evidence="1">
    <location>
        <begin position="1"/>
        <end position="92"/>
    </location>
</feature>
<dbReference type="InterPro" id="IPR025218">
    <property type="entry name" value="DUF4426"/>
</dbReference>
<protein>
    <submittedName>
        <fullName evidence="2">DUF4426 domain-containing protein</fullName>
    </submittedName>
</protein>
<dbReference type="EMBL" id="DRLF01000451">
    <property type="protein sequence ID" value="HEC07766.1"/>
    <property type="molecule type" value="Genomic_DNA"/>
</dbReference>
<dbReference type="Gene3D" id="2.60.40.3340">
    <property type="entry name" value="Domain of unknown function DUF4426"/>
    <property type="match status" value="1"/>
</dbReference>